<dbReference type="InterPro" id="IPR003661">
    <property type="entry name" value="HisK_dim/P_dom"/>
</dbReference>
<dbReference type="OrthoDB" id="9813151at2"/>
<dbReference type="SUPFAM" id="SSF55874">
    <property type="entry name" value="ATPase domain of HSP90 chaperone/DNA topoisomerase II/histidine kinase"/>
    <property type="match status" value="1"/>
</dbReference>
<dbReference type="InterPro" id="IPR036890">
    <property type="entry name" value="HATPase_C_sf"/>
</dbReference>
<dbReference type="CDD" id="cd00082">
    <property type="entry name" value="HisKA"/>
    <property type="match status" value="1"/>
</dbReference>
<dbReference type="PRINTS" id="PR00344">
    <property type="entry name" value="BCTRLSENSOR"/>
</dbReference>
<reference evidence="11 12" key="1">
    <citation type="submission" date="2018-09" db="EMBL/GenBank/DDBJ databases">
        <title>Discovery and Ecogenomic Context for Candidatus Cryosericales, a Global Caldiserica Order Active in Thawing Permafrost.</title>
        <authorList>
            <person name="Martinez M.A."/>
            <person name="Woodcroft B.J."/>
            <person name="Ignacio Espinoza J.C."/>
            <person name="Zayed A."/>
            <person name="Singleton C.M."/>
            <person name="Boyd J."/>
            <person name="Li Y.-F."/>
            <person name="Purvine S."/>
            <person name="Maughan H."/>
            <person name="Hodgkins S.B."/>
            <person name="Anderson D."/>
            <person name="Sederholm M."/>
            <person name="Temperton B."/>
            <person name="Saleska S.R."/>
            <person name="Tyson G.W."/>
            <person name="Rich V.I."/>
        </authorList>
    </citation>
    <scope>NUCLEOTIDE SEQUENCE [LARGE SCALE GENOMIC DNA]</scope>
    <source>
        <strain evidence="10 12">SMC5</strain>
        <strain evidence="9 11">SMC6</strain>
    </source>
</reference>
<evidence type="ECO:0000256" key="4">
    <source>
        <dbReference type="ARBA" id="ARBA00022679"/>
    </source>
</evidence>
<dbReference type="PROSITE" id="PS50109">
    <property type="entry name" value="HIS_KIN"/>
    <property type="match status" value="1"/>
</dbReference>
<comment type="catalytic activity">
    <reaction evidence="1">
        <text>ATP + protein L-histidine = ADP + protein N-phospho-L-histidine.</text>
        <dbReference type="EC" id="2.7.13.3"/>
    </reaction>
</comment>
<dbReference type="InterPro" id="IPR005467">
    <property type="entry name" value="His_kinase_dom"/>
</dbReference>
<dbReference type="InterPro" id="IPR004358">
    <property type="entry name" value="Sig_transdc_His_kin-like_C"/>
</dbReference>
<evidence type="ECO:0000256" key="5">
    <source>
        <dbReference type="ARBA" id="ARBA00022777"/>
    </source>
</evidence>
<evidence type="ECO:0000256" key="7">
    <source>
        <dbReference type="SAM" id="Phobius"/>
    </source>
</evidence>
<dbReference type="GO" id="GO:0000155">
    <property type="term" value="F:phosphorelay sensor kinase activity"/>
    <property type="evidence" value="ECO:0007669"/>
    <property type="project" value="InterPro"/>
</dbReference>
<evidence type="ECO:0000259" key="8">
    <source>
        <dbReference type="PROSITE" id="PS50109"/>
    </source>
</evidence>
<evidence type="ECO:0000256" key="1">
    <source>
        <dbReference type="ARBA" id="ARBA00000085"/>
    </source>
</evidence>
<keyword evidence="7" id="KW-0472">Membrane</keyword>
<evidence type="ECO:0000313" key="10">
    <source>
        <dbReference type="EMBL" id="RIE10399.1"/>
    </source>
</evidence>
<keyword evidence="7" id="KW-0812">Transmembrane</keyword>
<evidence type="ECO:0000256" key="3">
    <source>
        <dbReference type="ARBA" id="ARBA00022553"/>
    </source>
</evidence>
<keyword evidence="4" id="KW-0808">Transferase</keyword>
<accession>A0A398D9J0</accession>
<keyword evidence="6" id="KW-0902">Two-component regulatory system</keyword>
<dbReference type="GO" id="GO:0004721">
    <property type="term" value="F:phosphoprotein phosphatase activity"/>
    <property type="evidence" value="ECO:0007669"/>
    <property type="project" value="TreeGrafter"/>
</dbReference>
<accession>A0A398DA49</accession>
<dbReference type="EC" id="2.7.13.3" evidence="2"/>
<dbReference type="Gene3D" id="1.10.287.130">
    <property type="match status" value="1"/>
</dbReference>
<feature type="transmembrane region" description="Helical" evidence="7">
    <location>
        <begin position="21"/>
        <end position="40"/>
    </location>
</feature>
<dbReference type="RefSeq" id="WP_119119986.1">
    <property type="nucleotide sequence ID" value="NZ_QXIT01000091.1"/>
</dbReference>
<dbReference type="SUPFAM" id="SSF47384">
    <property type="entry name" value="Homodimeric domain of signal transducing histidine kinase"/>
    <property type="match status" value="1"/>
</dbReference>
<evidence type="ECO:0000256" key="6">
    <source>
        <dbReference type="ARBA" id="ARBA00023012"/>
    </source>
</evidence>
<evidence type="ECO:0000313" key="9">
    <source>
        <dbReference type="EMBL" id="RIE07794.1"/>
    </source>
</evidence>
<dbReference type="AlphaFoldDB" id="A0A398D9J0"/>
<evidence type="ECO:0000313" key="12">
    <source>
        <dbReference type="Proteomes" id="UP000266489"/>
    </source>
</evidence>
<dbReference type="InterPro" id="IPR003594">
    <property type="entry name" value="HATPase_dom"/>
</dbReference>
<keyword evidence="11" id="KW-1185">Reference proteome</keyword>
<evidence type="ECO:0000256" key="2">
    <source>
        <dbReference type="ARBA" id="ARBA00012438"/>
    </source>
</evidence>
<dbReference type="InterPro" id="IPR050351">
    <property type="entry name" value="BphY/WalK/GraS-like"/>
</dbReference>
<keyword evidence="5" id="KW-0418">Kinase</keyword>
<dbReference type="FunFam" id="3.30.565.10:FF:000006">
    <property type="entry name" value="Sensor histidine kinase WalK"/>
    <property type="match status" value="1"/>
</dbReference>
<evidence type="ECO:0000313" key="11">
    <source>
        <dbReference type="Proteomes" id="UP000266260"/>
    </source>
</evidence>
<dbReference type="EMBL" id="QXIU01000145">
    <property type="protein sequence ID" value="RIE10399.1"/>
    <property type="molecule type" value="Genomic_DNA"/>
</dbReference>
<dbReference type="Pfam" id="PF02518">
    <property type="entry name" value="HATPase_c"/>
    <property type="match status" value="1"/>
</dbReference>
<dbReference type="GO" id="GO:0016036">
    <property type="term" value="P:cellular response to phosphate starvation"/>
    <property type="evidence" value="ECO:0007669"/>
    <property type="project" value="TreeGrafter"/>
</dbReference>
<feature type="transmembrane region" description="Helical" evidence="7">
    <location>
        <begin position="167"/>
        <end position="187"/>
    </location>
</feature>
<comment type="caution">
    <text evidence="9">The sequence shown here is derived from an EMBL/GenBank/DDBJ whole genome shotgun (WGS) entry which is preliminary data.</text>
</comment>
<protein>
    <recommendedName>
        <fullName evidence="2">histidine kinase</fullName>
        <ecNumber evidence="2">2.7.13.3</ecNumber>
    </recommendedName>
</protein>
<dbReference type="GO" id="GO:0005886">
    <property type="term" value="C:plasma membrane"/>
    <property type="evidence" value="ECO:0007669"/>
    <property type="project" value="TreeGrafter"/>
</dbReference>
<dbReference type="PANTHER" id="PTHR45453:SF1">
    <property type="entry name" value="PHOSPHATE REGULON SENSOR PROTEIN PHOR"/>
    <property type="match status" value="1"/>
</dbReference>
<dbReference type="PANTHER" id="PTHR45453">
    <property type="entry name" value="PHOSPHATE REGULON SENSOR PROTEIN PHOR"/>
    <property type="match status" value="1"/>
</dbReference>
<keyword evidence="7" id="KW-1133">Transmembrane helix</keyword>
<dbReference type="Proteomes" id="UP000266260">
    <property type="component" value="Unassembled WGS sequence"/>
</dbReference>
<organism evidence="9 11">
    <name type="scientific">Candidatus Cryosericum odellii</name>
    <dbReference type="NCBI Taxonomy" id="2290917"/>
    <lineage>
        <taxon>Bacteria</taxon>
        <taxon>Pseudomonadati</taxon>
        <taxon>Caldisericota/Cryosericota group</taxon>
        <taxon>Candidatus Cryosericota</taxon>
        <taxon>Candidatus Cryosericia</taxon>
        <taxon>Candidatus Cryosericales</taxon>
        <taxon>Candidatus Cryosericaceae</taxon>
        <taxon>Candidatus Cryosericum</taxon>
    </lineage>
</organism>
<proteinExistence type="predicted"/>
<dbReference type="SMART" id="SM00387">
    <property type="entry name" value="HATPase_c"/>
    <property type="match status" value="1"/>
</dbReference>
<keyword evidence="3" id="KW-0597">Phosphoprotein</keyword>
<gene>
    <name evidence="10" type="ORF">SMC5_05995</name>
    <name evidence="9" type="ORF">SMC6_05380</name>
</gene>
<dbReference type="SMART" id="SM00388">
    <property type="entry name" value="HisKA"/>
    <property type="match status" value="1"/>
</dbReference>
<name>A0A398D9J0_9BACT</name>
<dbReference type="EMBL" id="QXIT01000091">
    <property type="protein sequence ID" value="RIE07794.1"/>
    <property type="molecule type" value="Genomic_DNA"/>
</dbReference>
<sequence length="431" mass="47311">MRLTQIERKVRKEKTRLSVRYTVITLAIVVLLMASFYLIYSRSIHDSFDASIAQRAASIAGVLSTKEELTVETLKSMNLSQNPFQTSNEIIEISDAKGTILFSSSDAASVKIVIKSGSFSSGAYPEDVNNQIVLTKMRAYTSPVEQRPYYVTVARTYDDVDGVLRSIIASFLVIIPFVVVITGLVSFKLASLAISPIEESYRELKQFTEDASHELKTPLAAIKANIDVALSKDVDETQYYRKKLSVINQSVNRMVNITASMLYLSKLDSQGIEARREKVDVHALLEEARERFADAAQNRTIEVGVADGENLEVLTSREVLEEIVDIIVENAVNFNRPGGKVTLAACSARGVVEISIADTGIGIAKEDVPRIFDRFYRAEKSRSRETGGTGLGLAIAHDLAALIGASIKIESQEGVGSVFTILVSENSTKLQ</sequence>
<dbReference type="InterPro" id="IPR036097">
    <property type="entry name" value="HisK_dim/P_sf"/>
</dbReference>
<dbReference type="Proteomes" id="UP000266489">
    <property type="component" value="Unassembled WGS sequence"/>
</dbReference>
<feature type="domain" description="Histidine kinase" evidence="8">
    <location>
        <begin position="210"/>
        <end position="427"/>
    </location>
</feature>
<dbReference type="Pfam" id="PF00512">
    <property type="entry name" value="HisKA"/>
    <property type="match status" value="1"/>
</dbReference>
<dbReference type="Gene3D" id="3.30.565.10">
    <property type="entry name" value="Histidine kinase-like ATPase, C-terminal domain"/>
    <property type="match status" value="1"/>
</dbReference>